<proteinExistence type="predicted"/>
<sequence>MIRLFPPLPGAVRYGRGGGHTASSGAQLNGMTIDSWAFWI</sequence>
<keyword evidence="1" id="KW-0614">Plasmid</keyword>
<dbReference type="AlphaFoldDB" id="A0A6B7PW64"/>
<name>A0A6B7PW64_9PSED</name>
<organism evidence="1">
    <name type="scientific">Pseudomonas monteilii</name>
    <dbReference type="NCBI Taxonomy" id="76759"/>
    <lineage>
        <taxon>Bacteria</taxon>
        <taxon>Pseudomonadati</taxon>
        <taxon>Pseudomonadota</taxon>
        <taxon>Gammaproteobacteria</taxon>
        <taxon>Pseudomonadales</taxon>
        <taxon>Pseudomonadaceae</taxon>
        <taxon>Pseudomonas</taxon>
    </lineage>
</organism>
<accession>A0A6B7PW64</accession>
<protein>
    <submittedName>
        <fullName evidence="1">Uncharacterized protein</fullName>
    </submittedName>
</protein>
<dbReference type="EMBL" id="MN310371">
    <property type="protein sequence ID" value="QFX76579.1"/>
    <property type="molecule type" value="Genomic_DNA"/>
</dbReference>
<reference evidence="1" key="1">
    <citation type="submission" date="2019-08" db="EMBL/GenBank/DDBJ databases">
        <authorList>
            <person name="Zhou D."/>
            <person name="Chen F."/>
        </authorList>
    </citation>
    <scope>NUCLEOTIDE SEQUENCE</scope>
    <source>
        <strain evidence="1">QJ20133</strain>
        <plasmid evidence="1">pJ20133-VIM</plasmid>
    </source>
</reference>
<geneLocation type="plasmid" evidence="1">
    <name>pJ20133-VIM</name>
</geneLocation>
<evidence type="ECO:0000313" key="1">
    <source>
        <dbReference type="EMBL" id="QFX76579.1"/>
    </source>
</evidence>